<dbReference type="SUPFAM" id="SSF54695">
    <property type="entry name" value="POZ domain"/>
    <property type="match status" value="1"/>
</dbReference>
<dbReference type="Proteomes" id="UP000234275">
    <property type="component" value="Unassembled WGS sequence"/>
</dbReference>
<evidence type="ECO:0000313" key="2">
    <source>
        <dbReference type="EMBL" id="PLB49661.1"/>
    </source>
</evidence>
<protein>
    <recommendedName>
        <fullName evidence="1">BTB domain-containing protein</fullName>
    </recommendedName>
</protein>
<dbReference type="PANTHER" id="PTHR47843:SF2">
    <property type="entry name" value="BTB DOMAIN-CONTAINING PROTEIN"/>
    <property type="match status" value="1"/>
</dbReference>
<dbReference type="VEuPathDB" id="FungiDB:P170DRAFT_384849"/>
<gene>
    <name evidence="2" type="ORF">P170DRAFT_384849</name>
</gene>
<dbReference type="InterPro" id="IPR011333">
    <property type="entry name" value="SKP1/BTB/POZ_sf"/>
</dbReference>
<evidence type="ECO:0000259" key="1">
    <source>
        <dbReference type="PROSITE" id="PS50097"/>
    </source>
</evidence>
<evidence type="ECO:0000313" key="3">
    <source>
        <dbReference type="Proteomes" id="UP000234275"/>
    </source>
</evidence>
<dbReference type="AlphaFoldDB" id="A0A2I2G9V5"/>
<dbReference type="PROSITE" id="PS50097">
    <property type="entry name" value="BTB"/>
    <property type="match status" value="1"/>
</dbReference>
<dbReference type="InterPro" id="IPR000210">
    <property type="entry name" value="BTB/POZ_dom"/>
</dbReference>
<dbReference type="Gene3D" id="3.30.710.10">
    <property type="entry name" value="Potassium Channel Kv1.1, Chain A"/>
    <property type="match status" value="1"/>
</dbReference>
<dbReference type="OrthoDB" id="6359816at2759"/>
<dbReference type="PANTHER" id="PTHR47843">
    <property type="entry name" value="BTB DOMAIN-CONTAINING PROTEIN-RELATED"/>
    <property type="match status" value="1"/>
</dbReference>
<name>A0A2I2G9V5_9EURO</name>
<organism evidence="2 3">
    <name type="scientific">Aspergillus steynii IBT 23096</name>
    <dbReference type="NCBI Taxonomy" id="1392250"/>
    <lineage>
        <taxon>Eukaryota</taxon>
        <taxon>Fungi</taxon>
        <taxon>Dikarya</taxon>
        <taxon>Ascomycota</taxon>
        <taxon>Pezizomycotina</taxon>
        <taxon>Eurotiomycetes</taxon>
        <taxon>Eurotiomycetidae</taxon>
        <taxon>Eurotiales</taxon>
        <taxon>Aspergillaceae</taxon>
        <taxon>Aspergillus</taxon>
        <taxon>Aspergillus subgen. Circumdati</taxon>
    </lineage>
</organism>
<dbReference type="RefSeq" id="XP_024704963.1">
    <property type="nucleotide sequence ID" value="XM_024845692.1"/>
</dbReference>
<dbReference type="STRING" id="1392250.A0A2I2G9V5"/>
<feature type="domain" description="BTB" evidence="1">
    <location>
        <begin position="62"/>
        <end position="131"/>
    </location>
</feature>
<accession>A0A2I2G9V5</accession>
<dbReference type="EMBL" id="MSFO01000004">
    <property type="protein sequence ID" value="PLB49661.1"/>
    <property type="molecule type" value="Genomic_DNA"/>
</dbReference>
<comment type="caution">
    <text evidence="2">The sequence shown here is derived from an EMBL/GenBank/DDBJ whole genome shotgun (WGS) entry which is preliminary data.</text>
</comment>
<reference evidence="2 3" key="1">
    <citation type="submission" date="2016-12" db="EMBL/GenBank/DDBJ databases">
        <title>The genomes of Aspergillus section Nigri reveals drivers in fungal speciation.</title>
        <authorList>
            <consortium name="DOE Joint Genome Institute"/>
            <person name="Vesth T.C."/>
            <person name="Nybo J."/>
            <person name="Theobald S."/>
            <person name="Brandl J."/>
            <person name="Frisvad J.C."/>
            <person name="Nielsen K.F."/>
            <person name="Lyhne E.K."/>
            <person name="Kogle M.E."/>
            <person name="Kuo A."/>
            <person name="Riley R."/>
            <person name="Clum A."/>
            <person name="Nolan M."/>
            <person name="Lipzen A."/>
            <person name="Salamov A."/>
            <person name="Henrissat B."/>
            <person name="Wiebenga A."/>
            <person name="De Vries R.P."/>
            <person name="Grigoriev I.V."/>
            <person name="Mortensen U.H."/>
            <person name="Andersen M.R."/>
            <person name="Baker S.E."/>
        </authorList>
    </citation>
    <scope>NUCLEOTIDE SEQUENCE [LARGE SCALE GENOMIC DNA]</scope>
    <source>
        <strain evidence="2 3">IBT 23096</strain>
    </source>
</reference>
<sequence>MKGRKKKNILSNLPTLSDPSGFTTLYHHPTLPSPKSSSLLQESGERMAKEQELPYIEFLDSEFASLRAGQTGCPFKIHRKLLSSKSKPLSAALDSELKEGQNGVYAFEEVTEETLARFVKWAYRGDYPTPIGKIQTVQAQHFPDAVEASINGKSTVTTPETDFTSENHPLLVHIRLYIFSHTYLINELQQLSYKKVTTCLTDLDKPDGLDIQLAVVDALRLAFYRLPQHDCLLDWLAQYSAYCINKLRVQGSFHDLLKDFPTLSSRMILSLSPASSPPWRTTRPKYNFTQYSAKWSGEYKYNF</sequence>
<keyword evidence="3" id="KW-1185">Reference proteome</keyword>
<dbReference type="GeneID" id="36553391"/>
<proteinExistence type="predicted"/>